<accession>A0ACC2UFB4</accession>
<evidence type="ECO:0000313" key="1">
    <source>
        <dbReference type="EMBL" id="KAJ9085718.1"/>
    </source>
</evidence>
<proteinExistence type="predicted"/>
<keyword evidence="2" id="KW-1185">Reference proteome</keyword>
<name>A0ACC2UFB4_9FUNG</name>
<comment type="caution">
    <text evidence="1">The sequence shown here is derived from an EMBL/GenBank/DDBJ whole genome shotgun (WGS) entry which is preliminary data.</text>
</comment>
<reference evidence="1" key="1">
    <citation type="submission" date="2022-04" db="EMBL/GenBank/DDBJ databases">
        <title>Genome of the entomopathogenic fungus Entomophthora muscae.</title>
        <authorList>
            <person name="Elya C."/>
            <person name="Lovett B.R."/>
            <person name="Lee E."/>
            <person name="Macias A.M."/>
            <person name="Hajek A.E."/>
            <person name="De Bivort B.L."/>
            <person name="Kasson M.T."/>
            <person name="De Fine Licht H.H."/>
            <person name="Stajich J.E."/>
        </authorList>
    </citation>
    <scope>NUCLEOTIDE SEQUENCE</scope>
    <source>
        <strain evidence="1">Berkeley</strain>
    </source>
</reference>
<sequence>MWSLMFASSVVAFVGRFRATDFNMTYYIPRINVKGISESSFGLIGTDGKLELAPGVHWLDQLQVEEYHVEARSSTRCQTYDNDNNMCYTYHNEGLFFSKSIQVSQYFSCPKHCLVHMESTLISTSAKYIPIDFALWTSLTRPRLPSTLRVYSELESSIKINLTLSGPTKGYIWFKPIYWMMSGRYNIVEKNQLPLYKVSSPIETFLPVSYDGSHVGIFGFQEALPMYNPRPITAPKLNIHFLQPQ</sequence>
<gene>
    <name evidence="1" type="ORF">DSO57_1011187</name>
</gene>
<dbReference type="EMBL" id="QTSX02000748">
    <property type="protein sequence ID" value="KAJ9085718.1"/>
    <property type="molecule type" value="Genomic_DNA"/>
</dbReference>
<dbReference type="Proteomes" id="UP001165960">
    <property type="component" value="Unassembled WGS sequence"/>
</dbReference>
<organism evidence="1 2">
    <name type="scientific">Entomophthora muscae</name>
    <dbReference type="NCBI Taxonomy" id="34485"/>
    <lineage>
        <taxon>Eukaryota</taxon>
        <taxon>Fungi</taxon>
        <taxon>Fungi incertae sedis</taxon>
        <taxon>Zoopagomycota</taxon>
        <taxon>Entomophthoromycotina</taxon>
        <taxon>Entomophthoromycetes</taxon>
        <taxon>Entomophthorales</taxon>
        <taxon>Entomophthoraceae</taxon>
        <taxon>Entomophthora</taxon>
    </lineage>
</organism>
<evidence type="ECO:0000313" key="2">
    <source>
        <dbReference type="Proteomes" id="UP001165960"/>
    </source>
</evidence>
<protein>
    <submittedName>
        <fullName evidence="1">Uncharacterized protein</fullName>
    </submittedName>
</protein>